<organism evidence="1 2">
    <name type="scientific">Planctomicrobium piriforme</name>
    <dbReference type="NCBI Taxonomy" id="1576369"/>
    <lineage>
        <taxon>Bacteria</taxon>
        <taxon>Pseudomonadati</taxon>
        <taxon>Planctomycetota</taxon>
        <taxon>Planctomycetia</taxon>
        <taxon>Planctomycetales</taxon>
        <taxon>Planctomycetaceae</taxon>
        <taxon>Planctomicrobium</taxon>
    </lineage>
</organism>
<protein>
    <submittedName>
        <fullName evidence="1">Uncharacterized protein</fullName>
    </submittedName>
</protein>
<reference evidence="2" key="1">
    <citation type="submission" date="2016-10" db="EMBL/GenBank/DDBJ databases">
        <authorList>
            <person name="Varghese N."/>
            <person name="Submissions S."/>
        </authorList>
    </citation>
    <scope>NUCLEOTIDE SEQUENCE [LARGE SCALE GENOMIC DNA]</scope>
    <source>
        <strain evidence="2">DSM 26348</strain>
    </source>
</reference>
<dbReference type="EMBL" id="FOQD01000015">
    <property type="protein sequence ID" value="SFJ07451.1"/>
    <property type="molecule type" value="Genomic_DNA"/>
</dbReference>
<sequence length="38" mass="3934">MALTLVFAFKDIGHCMQIATDPIQGNGLRMVGSGVIAG</sequence>
<dbReference type="AlphaFoldDB" id="A0A1I3NDL1"/>
<accession>A0A1I3NDL1</accession>
<evidence type="ECO:0000313" key="1">
    <source>
        <dbReference type="EMBL" id="SFJ07451.1"/>
    </source>
</evidence>
<proteinExistence type="predicted"/>
<gene>
    <name evidence="1" type="ORF">SAMN05421753_11571</name>
</gene>
<evidence type="ECO:0000313" key="2">
    <source>
        <dbReference type="Proteomes" id="UP000199518"/>
    </source>
</evidence>
<name>A0A1I3NDL1_9PLAN</name>
<dbReference type="Proteomes" id="UP000199518">
    <property type="component" value="Unassembled WGS sequence"/>
</dbReference>
<keyword evidence="2" id="KW-1185">Reference proteome</keyword>